<sequence>MSSNTPADKAKGGTVQGEGDYEAGRRFDKAEQDFVKSGKAGERSGQAAPHDAAEASELEDAESEGRSHSKGEAPGDLDTKKNRPQR</sequence>
<keyword evidence="3" id="KW-1185">Reference proteome</keyword>
<feature type="compositionally biased region" description="Basic and acidic residues" evidence="1">
    <location>
        <begin position="63"/>
        <end position="86"/>
    </location>
</feature>
<dbReference type="OrthoDB" id="9155140at2"/>
<gene>
    <name evidence="2" type="ORF">DZC73_21395</name>
</gene>
<proteinExistence type="predicted"/>
<evidence type="ECO:0000313" key="3">
    <source>
        <dbReference type="Proteomes" id="UP000267464"/>
    </source>
</evidence>
<comment type="caution">
    <text evidence="2">The sequence shown here is derived from an EMBL/GenBank/DDBJ whole genome shotgun (WGS) entry which is preliminary data.</text>
</comment>
<accession>A0A3N7JVB3</accession>
<evidence type="ECO:0000256" key="1">
    <source>
        <dbReference type="SAM" id="MobiDB-lite"/>
    </source>
</evidence>
<reference evidence="2 3" key="2">
    <citation type="submission" date="2018-12" db="EMBL/GenBank/DDBJ databases">
        <title>Rhizobacter gummiphilus sp. nov., a rubber-degrading bacterium isolated from the soil of a botanical garden in Japan.</title>
        <authorList>
            <person name="Shunsuke S.S."/>
        </authorList>
    </citation>
    <scope>NUCLEOTIDE SEQUENCE [LARGE SCALE GENOMIC DNA]</scope>
    <source>
        <strain evidence="2 3">S-16</strain>
    </source>
</reference>
<feature type="compositionally biased region" description="Basic and acidic residues" evidence="1">
    <location>
        <begin position="22"/>
        <end position="42"/>
    </location>
</feature>
<name>A0A3N7JVB3_9BURK</name>
<dbReference type="Proteomes" id="UP000267464">
    <property type="component" value="Unassembled WGS sequence"/>
</dbReference>
<reference evidence="2 3" key="1">
    <citation type="submission" date="2018-08" db="EMBL/GenBank/DDBJ databases">
        <authorList>
            <person name="Khan S.A."/>
            <person name="Jeon C.O."/>
            <person name="Chun B.H."/>
            <person name="Jeong S.E."/>
        </authorList>
    </citation>
    <scope>NUCLEOTIDE SEQUENCE [LARGE SCALE GENOMIC DNA]</scope>
    <source>
        <strain evidence="2 3">S-16</strain>
    </source>
</reference>
<protein>
    <submittedName>
        <fullName evidence="2">Uncharacterized protein</fullName>
    </submittedName>
</protein>
<dbReference type="EMBL" id="QUSW01000006">
    <property type="protein sequence ID" value="RQP22845.1"/>
    <property type="molecule type" value="Genomic_DNA"/>
</dbReference>
<organism evidence="2 3">
    <name type="scientific">Piscinibacter terrae</name>
    <dbReference type="NCBI Taxonomy" id="2496871"/>
    <lineage>
        <taxon>Bacteria</taxon>
        <taxon>Pseudomonadati</taxon>
        <taxon>Pseudomonadota</taxon>
        <taxon>Betaproteobacteria</taxon>
        <taxon>Burkholderiales</taxon>
        <taxon>Sphaerotilaceae</taxon>
        <taxon>Piscinibacter</taxon>
    </lineage>
</organism>
<dbReference type="RefSeq" id="WP_124542423.1">
    <property type="nucleotide sequence ID" value="NZ_QUSW01000006.1"/>
</dbReference>
<evidence type="ECO:0000313" key="2">
    <source>
        <dbReference type="EMBL" id="RQP22845.1"/>
    </source>
</evidence>
<dbReference type="AlphaFoldDB" id="A0A3N7JVB3"/>
<feature type="region of interest" description="Disordered" evidence="1">
    <location>
        <begin position="1"/>
        <end position="86"/>
    </location>
</feature>